<dbReference type="EMBL" id="JACSQF010000004">
    <property type="protein sequence ID" value="MBD7980117.1"/>
    <property type="molecule type" value="Genomic_DNA"/>
</dbReference>
<evidence type="ECO:0000313" key="3">
    <source>
        <dbReference type="Proteomes" id="UP000655570"/>
    </source>
</evidence>
<keyword evidence="3" id="KW-1185">Reference proteome</keyword>
<name>A0ABR8TWJ1_9CELL</name>
<evidence type="ECO:0000259" key="1">
    <source>
        <dbReference type="Pfam" id="PF02796"/>
    </source>
</evidence>
<dbReference type="SUPFAM" id="SSF46689">
    <property type="entry name" value="Homeodomain-like"/>
    <property type="match status" value="1"/>
</dbReference>
<organism evidence="2 3">
    <name type="scientific">Oerskovia merdavium</name>
    <dbReference type="NCBI Taxonomy" id="2762227"/>
    <lineage>
        <taxon>Bacteria</taxon>
        <taxon>Bacillati</taxon>
        <taxon>Actinomycetota</taxon>
        <taxon>Actinomycetes</taxon>
        <taxon>Micrococcales</taxon>
        <taxon>Cellulomonadaceae</taxon>
        <taxon>Oerskovia</taxon>
    </lineage>
</organism>
<evidence type="ECO:0000313" key="2">
    <source>
        <dbReference type="EMBL" id="MBD7980117.1"/>
    </source>
</evidence>
<feature type="domain" description="Resolvase HTH" evidence="1">
    <location>
        <begin position="2"/>
        <end position="40"/>
    </location>
</feature>
<sequence length="41" mass="4422">MSKLTPAQQRHVLALHTAGEHTSGDVAELVGVSRATIQRVR</sequence>
<gene>
    <name evidence="2" type="ORF">H9641_05205</name>
</gene>
<dbReference type="Pfam" id="PF02796">
    <property type="entry name" value="HTH_7"/>
    <property type="match status" value="1"/>
</dbReference>
<comment type="caution">
    <text evidence="2">The sequence shown here is derived from an EMBL/GenBank/DDBJ whole genome shotgun (WGS) entry which is preliminary data.</text>
</comment>
<reference evidence="2 3" key="1">
    <citation type="submission" date="2020-08" db="EMBL/GenBank/DDBJ databases">
        <title>A Genomic Blueprint of the Chicken Gut Microbiome.</title>
        <authorList>
            <person name="Gilroy R."/>
            <person name="Ravi A."/>
            <person name="Getino M."/>
            <person name="Pursley I."/>
            <person name="Horton D.L."/>
            <person name="Alikhan N.-F."/>
            <person name="Baker D."/>
            <person name="Gharbi K."/>
            <person name="Hall N."/>
            <person name="Watson M."/>
            <person name="Adriaenssens E.M."/>
            <person name="Foster-Nyarko E."/>
            <person name="Jarju S."/>
            <person name="Secka A."/>
            <person name="Antonio M."/>
            <person name="Oren A."/>
            <person name="Chaudhuri R."/>
            <person name="La Ragione R.M."/>
            <person name="Hildebrand F."/>
            <person name="Pallen M.J."/>
        </authorList>
    </citation>
    <scope>NUCLEOTIDE SEQUENCE [LARGE SCALE GENOMIC DNA]</scope>
    <source>
        <strain evidence="2 3">Sa2CUA9</strain>
    </source>
</reference>
<dbReference type="Proteomes" id="UP000655570">
    <property type="component" value="Unassembled WGS sequence"/>
</dbReference>
<dbReference type="Gene3D" id="1.10.10.60">
    <property type="entry name" value="Homeodomain-like"/>
    <property type="match status" value="1"/>
</dbReference>
<dbReference type="InterPro" id="IPR009057">
    <property type="entry name" value="Homeodomain-like_sf"/>
</dbReference>
<dbReference type="InterPro" id="IPR006120">
    <property type="entry name" value="Resolvase_HTH_dom"/>
</dbReference>
<accession>A0ABR8TWJ1</accession>
<proteinExistence type="predicted"/>
<protein>
    <submittedName>
        <fullName evidence="2">Helix-turn-helix domain-containing protein</fullName>
    </submittedName>
</protein>